<evidence type="ECO:0000256" key="1">
    <source>
        <dbReference type="SAM" id="MobiDB-lite"/>
    </source>
</evidence>
<proteinExistence type="predicted"/>
<reference evidence="3" key="1">
    <citation type="submission" date="2014-03" db="EMBL/GenBank/DDBJ databases">
        <title>The Genome Sequence of Puccinia striiformis f. sp. tritici PST-78.</title>
        <authorList>
            <consortium name="The Broad Institute Genome Sequencing Platform"/>
            <person name="Cuomo C."/>
            <person name="Hulbert S."/>
            <person name="Chen X."/>
            <person name="Walker B."/>
            <person name="Young S.K."/>
            <person name="Zeng Q."/>
            <person name="Gargeya S."/>
            <person name="Fitzgerald M."/>
            <person name="Haas B."/>
            <person name="Abouelleil A."/>
            <person name="Alvarado L."/>
            <person name="Arachchi H.M."/>
            <person name="Berlin A.M."/>
            <person name="Chapman S.B."/>
            <person name="Goldberg J."/>
            <person name="Griggs A."/>
            <person name="Gujja S."/>
            <person name="Hansen M."/>
            <person name="Howarth C."/>
            <person name="Imamovic A."/>
            <person name="Larimer J."/>
            <person name="McCowan C."/>
            <person name="Montmayeur A."/>
            <person name="Murphy C."/>
            <person name="Neiman D."/>
            <person name="Pearson M."/>
            <person name="Priest M."/>
            <person name="Roberts A."/>
            <person name="Saif S."/>
            <person name="Shea T."/>
            <person name="Sisk P."/>
            <person name="Sykes S."/>
            <person name="Wortman J."/>
            <person name="Nusbaum C."/>
            <person name="Birren B."/>
        </authorList>
    </citation>
    <scope>NUCLEOTIDE SEQUENCE [LARGE SCALE GENOMIC DNA]</scope>
    <source>
        <strain evidence="3">race PST-78</strain>
    </source>
</reference>
<comment type="caution">
    <text evidence="2">The sequence shown here is derived from an EMBL/GenBank/DDBJ whole genome shotgun (WGS) entry which is preliminary data.</text>
</comment>
<keyword evidence="3" id="KW-1185">Reference proteome</keyword>
<dbReference type="Proteomes" id="UP000054564">
    <property type="component" value="Unassembled WGS sequence"/>
</dbReference>
<sequence>MVHKYVGDYFVNLAAMPPPQARHRFSNITVVPIHPPRQLAGLRKGVVQWHAAGTKAGPPSEVETIDPALGLP</sequence>
<evidence type="ECO:0000313" key="3">
    <source>
        <dbReference type="Proteomes" id="UP000054564"/>
    </source>
</evidence>
<name>A0A0L0URC4_9BASI</name>
<evidence type="ECO:0000313" key="2">
    <source>
        <dbReference type="EMBL" id="KNE89319.1"/>
    </source>
</evidence>
<feature type="region of interest" description="Disordered" evidence="1">
    <location>
        <begin position="52"/>
        <end position="72"/>
    </location>
</feature>
<accession>A0A0L0URC4</accession>
<protein>
    <submittedName>
        <fullName evidence="2">Uncharacterized protein</fullName>
    </submittedName>
</protein>
<dbReference type="AlphaFoldDB" id="A0A0L0URC4"/>
<gene>
    <name evidence="2" type="ORF">PSTG_17222</name>
</gene>
<organism evidence="2 3">
    <name type="scientific">Puccinia striiformis f. sp. tritici PST-78</name>
    <dbReference type="NCBI Taxonomy" id="1165861"/>
    <lineage>
        <taxon>Eukaryota</taxon>
        <taxon>Fungi</taxon>
        <taxon>Dikarya</taxon>
        <taxon>Basidiomycota</taxon>
        <taxon>Pucciniomycotina</taxon>
        <taxon>Pucciniomycetes</taxon>
        <taxon>Pucciniales</taxon>
        <taxon>Pucciniaceae</taxon>
        <taxon>Puccinia</taxon>
    </lineage>
</organism>
<dbReference type="EMBL" id="AJIL01000400">
    <property type="protein sequence ID" value="KNE89319.1"/>
    <property type="molecule type" value="Genomic_DNA"/>
</dbReference>